<keyword evidence="4" id="KW-0418">Kinase</keyword>
<evidence type="ECO:0000256" key="5">
    <source>
        <dbReference type="ARBA" id="ARBA00022840"/>
    </source>
</evidence>
<dbReference type="SUPFAM" id="SSF56112">
    <property type="entry name" value="Protein kinase-like (PK-like)"/>
    <property type="match status" value="1"/>
</dbReference>
<dbReference type="PROSITE" id="PS00107">
    <property type="entry name" value="PROTEIN_KINASE_ATP"/>
    <property type="match status" value="1"/>
</dbReference>
<dbReference type="AlphaFoldDB" id="A0A7S3JZ36"/>
<feature type="region of interest" description="Disordered" evidence="7">
    <location>
        <begin position="614"/>
        <end position="708"/>
    </location>
</feature>
<feature type="transmembrane region" description="Helical" evidence="8">
    <location>
        <begin position="57"/>
        <end position="82"/>
    </location>
</feature>
<keyword evidence="1" id="KW-0723">Serine/threonine-protein kinase</keyword>
<dbReference type="EMBL" id="HBIJ01013273">
    <property type="protein sequence ID" value="CAE0368233.1"/>
    <property type="molecule type" value="Transcribed_RNA"/>
</dbReference>
<evidence type="ECO:0000259" key="9">
    <source>
        <dbReference type="PROSITE" id="PS50011"/>
    </source>
</evidence>
<evidence type="ECO:0000256" key="4">
    <source>
        <dbReference type="ARBA" id="ARBA00022777"/>
    </source>
</evidence>
<keyword evidence="8" id="KW-0812">Transmembrane</keyword>
<dbReference type="GO" id="GO:0004674">
    <property type="term" value="F:protein serine/threonine kinase activity"/>
    <property type="evidence" value="ECO:0007669"/>
    <property type="project" value="UniProtKB-KW"/>
</dbReference>
<dbReference type="Pfam" id="PF07714">
    <property type="entry name" value="PK_Tyr_Ser-Thr"/>
    <property type="match status" value="1"/>
</dbReference>
<feature type="domain" description="Protein kinase" evidence="9">
    <location>
        <begin position="405"/>
        <end position="817"/>
    </location>
</feature>
<dbReference type="InterPro" id="IPR017441">
    <property type="entry name" value="Protein_kinase_ATP_BS"/>
</dbReference>
<organism evidence="10">
    <name type="scientific">Aureoumbra lagunensis</name>
    <dbReference type="NCBI Taxonomy" id="44058"/>
    <lineage>
        <taxon>Eukaryota</taxon>
        <taxon>Sar</taxon>
        <taxon>Stramenopiles</taxon>
        <taxon>Ochrophyta</taxon>
        <taxon>Pelagophyceae</taxon>
        <taxon>Pelagomonadales</taxon>
        <taxon>Aureoumbra</taxon>
    </lineage>
</organism>
<feature type="compositionally biased region" description="Polar residues" evidence="7">
    <location>
        <begin position="647"/>
        <end position="674"/>
    </location>
</feature>
<feature type="compositionally biased region" description="Basic and acidic residues" evidence="7">
    <location>
        <begin position="924"/>
        <end position="941"/>
    </location>
</feature>
<protein>
    <recommendedName>
        <fullName evidence="9">Protein kinase domain-containing protein</fullName>
    </recommendedName>
</protein>
<feature type="transmembrane region" description="Helical" evidence="8">
    <location>
        <begin position="129"/>
        <end position="146"/>
    </location>
</feature>
<feature type="transmembrane region" description="Helical" evidence="8">
    <location>
        <begin position="203"/>
        <end position="224"/>
    </location>
</feature>
<evidence type="ECO:0000256" key="3">
    <source>
        <dbReference type="ARBA" id="ARBA00022741"/>
    </source>
</evidence>
<accession>A0A7S3JZ36</accession>
<name>A0A7S3JZ36_9STRA</name>
<evidence type="ECO:0000256" key="1">
    <source>
        <dbReference type="ARBA" id="ARBA00022527"/>
    </source>
</evidence>
<dbReference type="PANTHER" id="PTHR44329:SF288">
    <property type="entry name" value="MITOGEN-ACTIVATED PROTEIN KINASE KINASE KINASE 20"/>
    <property type="match status" value="1"/>
</dbReference>
<dbReference type="Gene3D" id="3.30.200.20">
    <property type="entry name" value="Phosphorylase Kinase, domain 1"/>
    <property type="match status" value="1"/>
</dbReference>
<dbReference type="InterPro" id="IPR008271">
    <property type="entry name" value="Ser/Thr_kinase_AS"/>
</dbReference>
<feature type="compositionally biased region" description="Polar residues" evidence="7">
    <location>
        <begin position="892"/>
        <end position="923"/>
    </location>
</feature>
<dbReference type="GO" id="GO:0005524">
    <property type="term" value="F:ATP binding"/>
    <property type="evidence" value="ECO:0007669"/>
    <property type="project" value="UniProtKB-UniRule"/>
</dbReference>
<keyword evidence="2" id="KW-0808">Transferase</keyword>
<feature type="transmembrane region" description="Helical" evidence="8">
    <location>
        <begin position="6"/>
        <end position="27"/>
    </location>
</feature>
<keyword evidence="8" id="KW-0472">Membrane</keyword>
<reference evidence="10" key="1">
    <citation type="submission" date="2021-01" db="EMBL/GenBank/DDBJ databases">
        <authorList>
            <person name="Corre E."/>
            <person name="Pelletier E."/>
            <person name="Niang G."/>
            <person name="Scheremetjew M."/>
            <person name="Finn R."/>
            <person name="Kale V."/>
            <person name="Holt S."/>
            <person name="Cochrane G."/>
            <person name="Meng A."/>
            <person name="Brown T."/>
            <person name="Cohen L."/>
        </authorList>
    </citation>
    <scope>NUCLEOTIDE SEQUENCE</scope>
    <source>
        <strain evidence="10">CCMP1510</strain>
    </source>
</reference>
<sequence length="1012" mass="113003">MGLASLRALMVMNPFVILINTIGLIFVSRQTRQYSAEELWGNSLVARHTILPAWRPLLISLSQFLAIVSILQIIFLGIFATLRWSSSKSNRLDAWAWTDLNGIIIIMFDGIVPLTVTQHAVTRDVFRRSAAFCGSHFLINFGLWAIRLGLKDHGSSIYTTNIFQCVSAALLASAGIIPAIFLILIITGIYATRLRVHSRTHRAAFLLFFCLVITWSISFVLRFNTLHPPASLANPITLFAYILSFLMLIIQIFFPLATLKTLIADTKFWRGLGKYNANARFGDVRLSELCVQRSSNELTTIPTSPIKNIPTTNPPAAVVHPVIKQDDHSDDETSIQQDKQSLPTEVEVRRTIPKNNINNFGDQHTAIKSKRPRPEMGLEIASAKLQDIIEGADRDRRMLDFEHLNIESKVIGKGTTAYVYRGKYREDRVAIKVFNPSEITEEYVDELGKELHLVATLRHRNVLALYGLCVRPPQLFAVFELCDGGSLASALADLKFYDLSLGGFIDRRLVWAFDAASAVAYLHTNAIWHRDIKIDNFLVATGTTATVKLCDFGVSLRRSTALSRGEIWATHGLMNNATIEAIPKTPVRRYASDMYNCTTSKIAASRISETFIAPLRRRRSTAPARTTSNSCERHDSLSPPPLSSGSAVTPTFSSNTNLSESSVDNQPLETNNRPVQRVITPPYSGGDNSTRSSSSSPTNKLRTPRYFHEPLDDGQPLVIVGTVAYMAPELIEARRDYNEAVDIYALGVVLRCLWCRDPEPWPREAQTFEIYDKVTNGQRPRLPDDIPLVLSTIINQAWHQDPAQRPDAETLRRDMLAAISQHCGGQTAISRLKQHVTDSNADGSRLLHRKSFVDKLLFASLWRSDENQLDQDLEDLEDPSRSEVLFGGPHSGGTSLSALSRNRSPPNNVSFSSEVIHSSTTSHQADEKKEDNVEFFRHSDSEEPIENNQRSTSILSTSTNDTRPSDLALSFQSSVTNTAAIHCENNDYRDTTLSAFEGMTTMPEKDEEEEIC</sequence>
<evidence type="ECO:0000256" key="6">
    <source>
        <dbReference type="PROSITE-ProRule" id="PRU10141"/>
    </source>
</evidence>
<feature type="transmembrane region" description="Helical" evidence="8">
    <location>
        <begin position="94"/>
        <end position="117"/>
    </location>
</feature>
<keyword evidence="5 6" id="KW-0067">ATP-binding</keyword>
<feature type="transmembrane region" description="Helical" evidence="8">
    <location>
        <begin position="166"/>
        <end position="191"/>
    </location>
</feature>
<evidence type="ECO:0000256" key="7">
    <source>
        <dbReference type="SAM" id="MobiDB-lite"/>
    </source>
</evidence>
<evidence type="ECO:0000313" key="10">
    <source>
        <dbReference type="EMBL" id="CAE0368233.1"/>
    </source>
</evidence>
<dbReference type="InterPro" id="IPR051681">
    <property type="entry name" value="Ser/Thr_Kinases-Pseudokinases"/>
</dbReference>
<evidence type="ECO:0000256" key="2">
    <source>
        <dbReference type="ARBA" id="ARBA00022679"/>
    </source>
</evidence>
<dbReference type="SMART" id="SM00220">
    <property type="entry name" value="S_TKc"/>
    <property type="match status" value="1"/>
</dbReference>
<dbReference type="PROSITE" id="PS00108">
    <property type="entry name" value="PROTEIN_KINASE_ST"/>
    <property type="match status" value="1"/>
</dbReference>
<keyword evidence="3 6" id="KW-0547">Nucleotide-binding</keyword>
<feature type="binding site" evidence="6">
    <location>
        <position position="432"/>
    </location>
    <ligand>
        <name>ATP</name>
        <dbReference type="ChEBI" id="CHEBI:30616"/>
    </ligand>
</feature>
<evidence type="ECO:0000256" key="8">
    <source>
        <dbReference type="SAM" id="Phobius"/>
    </source>
</evidence>
<proteinExistence type="predicted"/>
<gene>
    <name evidence="10" type="ORF">ALAG00032_LOCUS8995</name>
</gene>
<feature type="compositionally biased region" description="Polar residues" evidence="7">
    <location>
        <begin position="686"/>
        <end position="701"/>
    </location>
</feature>
<dbReference type="InterPro" id="IPR001245">
    <property type="entry name" value="Ser-Thr/Tyr_kinase_cat_dom"/>
</dbReference>
<feature type="compositionally biased region" description="Polar residues" evidence="7">
    <location>
        <begin position="946"/>
        <end position="962"/>
    </location>
</feature>
<dbReference type="Pfam" id="PF00069">
    <property type="entry name" value="Pkinase"/>
    <property type="match status" value="1"/>
</dbReference>
<feature type="transmembrane region" description="Helical" evidence="8">
    <location>
        <begin position="236"/>
        <end position="257"/>
    </location>
</feature>
<feature type="region of interest" description="Disordered" evidence="7">
    <location>
        <begin position="878"/>
        <end position="963"/>
    </location>
</feature>
<dbReference type="InterPro" id="IPR000719">
    <property type="entry name" value="Prot_kinase_dom"/>
</dbReference>
<dbReference type="PROSITE" id="PS50011">
    <property type="entry name" value="PROTEIN_KINASE_DOM"/>
    <property type="match status" value="1"/>
</dbReference>
<dbReference type="PANTHER" id="PTHR44329">
    <property type="entry name" value="SERINE/THREONINE-PROTEIN KINASE TNNI3K-RELATED"/>
    <property type="match status" value="1"/>
</dbReference>
<dbReference type="InterPro" id="IPR011009">
    <property type="entry name" value="Kinase-like_dom_sf"/>
</dbReference>
<dbReference type="Gene3D" id="1.10.510.10">
    <property type="entry name" value="Transferase(Phosphotransferase) domain 1"/>
    <property type="match status" value="2"/>
</dbReference>
<keyword evidence="8" id="KW-1133">Transmembrane helix</keyword>